<dbReference type="EMBL" id="AP023410">
    <property type="protein sequence ID" value="BCK76788.1"/>
    <property type="molecule type" value="Genomic_DNA"/>
</dbReference>
<gene>
    <name evidence="1" type="ORF">EMQ_2394</name>
</gene>
<reference evidence="1 2" key="1">
    <citation type="journal article" date="2011" name="Microbiology">
        <title>Transcriptome response to different carbon sources in Acetobacter aceti.</title>
        <authorList>
            <person name="Sakurai K."/>
            <person name="Arai H."/>
            <person name="Ishii M."/>
            <person name="Igarashi Y."/>
        </authorList>
    </citation>
    <scope>NUCLEOTIDE SEQUENCE [LARGE SCALE GENOMIC DNA]</scope>
    <source>
        <strain evidence="1 2">NBRC 14818</strain>
    </source>
</reference>
<dbReference type="Proteomes" id="UP000516424">
    <property type="component" value="Chromosome"/>
</dbReference>
<dbReference type="RefSeq" id="WP_018307943.1">
    <property type="nucleotide sequence ID" value="NZ_AP023410.1"/>
</dbReference>
<keyword evidence="2" id="KW-1185">Reference proteome</keyword>
<organism evidence="1 2">
    <name type="scientific">Acetobacter aceti NBRC 14818</name>
    <dbReference type="NCBI Taxonomy" id="887700"/>
    <lineage>
        <taxon>Bacteria</taxon>
        <taxon>Pseudomonadati</taxon>
        <taxon>Pseudomonadota</taxon>
        <taxon>Alphaproteobacteria</taxon>
        <taxon>Acetobacterales</taxon>
        <taxon>Acetobacteraceae</taxon>
        <taxon>Acetobacter</taxon>
        <taxon>Acetobacter subgen. Acetobacter</taxon>
    </lineage>
</organism>
<evidence type="ECO:0000313" key="2">
    <source>
        <dbReference type="Proteomes" id="UP000516424"/>
    </source>
</evidence>
<protein>
    <submittedName>
        <fullName evidence="1">Uncharacterized protein</fullName>
    </submittedName>
</protein>
<proteinExistence type="predicted"/>
<sequence length="377" mass="43063">MTDIDDPQFDIEPRLIMRYLQHVGWSAGDFGHKFNRVFFKDDAPDTVEIFFEKLASKEIKRKEVFFALKTISEFYDREISDVSNDIKSLSYDQITSKIPNEYVLNDTIQLRTASQYINQMRGFLASSATTELTGERHSKRTRKEAMEYAEQCRFGHTFRGSFGFLIESFVGLNEMPTLDIISDNLPLGRRIVERITLGLAAYEEAVETQNPSVIAECQDGFSANMCDAMADMIEETDVSKMVIGINLSPEWRSKRITSKSIFFIEYKNIELLRVAAKSMRVDEKPRPVQVFGRVRRVETDGNPADLSEDTAPKEIEINWASDDNTLLHVKVMLPNADYAEAVEAHRSGKPVSASGMLVRVGRSWRLDQVENFKVMTF</sequence>
<dbReference type="AlphaFoldDB" id="A0AB33IHU3"/>
<evidence type="ECO:0000313" key="1">
    <source>
        <dbReference type="EMBL" id="BCK76788.1"/>
    </source>
</evidence>
<accession>A0AB33IHU3</accession>
<name>A0AB33IHU3_ACEAC</name>